<evidence type="ECO:0000313" key="8">
    <source>
        <dbReference type="Proteomes" id="UP001152523"/>
    </source>
</evidence>
<protein>
    <recommendedName>
        <fullName evidence="6">Albumin I chain a domain-containing protein</fullName>
    </recommendedName>
</protein>
<keyword evidence="4" id="KW-0708">Seed storage protein</keyword>
<dbReference type="Pfam" id="PF08027">
    <property type="entry name" value="Albumin_I"/>
    <property type="match status" value="1"/>
</dbReference>
<name>A0AAV0CWB4_9ASTE</name>
<proteinExistence type="predicted"/>
<evidence type="ECO:0000256" key="1">
    <source>
        <dbReference type="ARBA" id="ARBA00022656"/>
    </source>
</evidence>
<dbReference type="InterPro" id="IPR032000">
    <property type="entry name" value="Albumin_I_a"/>
</dbReference>
<feature type="domain" description="Albumin I chain a" evidence="6">
    <location>
        <begin position="78"/>
        <end position="125"/>
    </location>
</feature>
<organism evidence="7 8">
    <name type="scientific">Cuscuta epithymum</name>
    <dbReference type="NCBI Taxonomy" id="186058"/>
    <lineage>
        <taxon>Eukaryota</taxon>
        <taxon>Viridiplantae</taxon>
        <taxon>Streptophyta</taxon>
        <taxon>Embryophyta</taxon>
        <taxon>Tracheophyta</taxon>
        <taxon>Spermatophyta</taxon>
        <taxon>Magnoliopsida</taxon>
        <taxon>eudicotyledons</taxon>
        <taxon>Gunneridae</taxon>
        <taxon>Pentapetalae</taxon>
        <taxon>asterids</taxon>
        <taxon>lamiids</taxon>
        <taxon>Solanales</taxon>
        <taxon>Convolvulaceae</taxon>
        <taxon>Cuscuteae</taxon>
        <taxon>Cuscuta</taxon>
        <taxon>Cuscuta subgen. Cuscuta</taxon>
    </lineage>
</organism>
<evidence type="ECO:0000256" key="2">
    <source>
        <dbReference type="ARBA" id="ARBA00022761"/>
    </source>
</evidence>
<evidence type="ECO:0000256" key="4">
    <source>
        <dbReference type="ARBA" id="ARBA00023129"/>
    </source>
</evidence>
<keyword evidence="3" id="KW-0960">Knottin</keyword>
<dbReference type="EMBL" id="CAMAPF010000050">
    <property type="protein sequence ID" value="CAH9085296.1"/>
    <property type="molecule type" value="Genomic_DNA"/>
</dbReference>
<gene>
    <name evidence="7" type="ORF">CEPIT_LOCUS9230</name>
</gene>
<keyword evidence="8" id="KW-1185">Reference proteome</keyword>
<dbReference type="AlphaFoldDB" id="A0AAV0CWB4"/>
<feature type="chain" id="PRO_5043639555" description="Albumin I chain a domain-containing protein" evidence="5">
    <location>
        <begin position="31"/>
        <end position="131"/>
    </location>
</feature>
<dbReference type="SUPFAM" id="SSF57059">
    <property type="entry name" value="omega toxin-like"/>
    <property type="match status" value="1"/>
</dbReference>
<keyword evidence="5" id="KW-0732">Signal</keyword>
<accession>A0AAV0CWB4</accession>
<evidence type="ECO:0000313" key="7">
    <source>
        <dbReference type="EMBL" id="CAH9085296.1"/>
    </source>
</evidence>
<keyword evidence="2" id="KW-0758">Storage protein</keyword>
<evidence type="ECO:0000256" key="3">
    <source>
        <dbReference type="ARBA" id="ARBA00022854"/>
    </source>
</evidence>
<evidence type="ECO:0000256" key="5">
    <source>
        <dbReference type="SAM" id="SignalP"/>
    </source>
</evidence>
<dbReference type="GO" id="GO:0045735">
    <property type="term" value="F:nutrient reservoir activity"/>
    <property type="evidence" value="ECO:0007669"/>
    <property type="project" value="UniProtKB-KW"/>
</dbReference>
<dbReference type="GO" id="GO:0090729">
    <property type="term" value="F:toxin activity"/>
    <property type="evidence" value="ECO:0007669"/>
    <property type="project" value="UniProtKB-KW"/>
</dbReference>
<dbReference type="Pfam" id="PF16720">
    <property type="entry name" value="Albumin_I_a"/>
    <property type="match status" value="1"/>
</dbReference>
<keyword evidence="1" id="KW-0800">Toxin</keyword>
<feature type="signal peptide" evidence="5">
    <location>
        <begin position="1"/>
        <end position="30"/>
    </location>
</feature>
<evidence type="ECO:0000259" key="6">
    <source>
        <dbReference type="Pfam" id="PF16720"/>
    </source>
</evidence>
<sequence>MAYFKHLAPFSALLVASFLMMTTMFGMGAAECNGHSVCSPFEMPPCGDSNACRCIPWGLFVGQCIYPNSLEVAKKIEEHPNLCQSSGECMKKGSGNHCAAFPNPEIQYGWCINNSSDAFNGFLKMMPAQQL</sequence>
<dbReference type="Proteomes" id="UP001152523">
    <property type="component" value="Unassembled WGS sequence"/>
</dbReference>
<dbReference type="InterPro" id="IPR012512">
    <property type="entry name" value="Albumin_I"/>
</dbReference>
<reference evidence="7" key="1">
    <citation type="submission" date="2022-07" db="EMBL/GenBank/DDBJ databases">
        <authorList>
            <person name="Macas J."/>
            <person name="Novak P."/>
            <person name="Neumann P."/>
        </authorList>
    </citation>
    <scope>NUCLEOTIDE SEQUENCE</scope>
</reference>
<comment type="caution">
    <text evidence="7">The sequence shown here is derived from an EMBL/GenBank/DDBJ whole genome shotgun (WGS) entry which is preliminary data.</text>
</comment>